<dbReference type="SUPFAM" id="SSF55008">
    <property type="entry name" value="HMA, heavy metal-associated domain"/>
    <property type="match status" value="1"/>
</dbReference>
<sequence>MSTETTYTVSGMTCQHCAASVREEVGELPGVERVEVELEGGHVTVVGTAPRESVAAAVAVAGYVLEA</sequence>
<dbReference type="InterPro" id="IPR006121">
    <property type="entry name" value="HMA_dom"/>
</dbReference>
<dbReference type="Gene3D" id="3.30.70.100">
    <property type="match status" value="1"/>
</dbReference>
<organism evidence="3 4">
    <name type="scientific">Patulibacter brassicae</name>
    <dbReference type="NCBI Taxonomy" id="1705717"/>
    <lineage>
        <taxon>Bacteria</taxon>
        <taxon>Bacillati</taxon>
        <taxon>Actinomycetota</taxon>
        <taxon>Thermoleophilia</taxon>
        <taxon>Solirubrobacterales</taxon>
        <taxon>Patulibacteraceae</taxon>
        <taxon>Patulibacter</taxon>
    </lineage>
</organism>
<evidence type="ECO:0000259" key="2">
    <source>
        <dbReference type="PROSITE" id="PS50846"/>
    </source>
</evidence>
<evidence type="ECO:0000313" key="3">
    <source>
        <dbReference type="EMBL" id="MDX8150759.1"/>
    </source>
</evidence>
<dbReference type="EMBL" id="JAXAVX010000001">
    <property type="protein sequence ID" value="MDX8150759.1"/>
    <property type="molecule type" value="Genomic_DNA"/>
</dbReference>
<keyword evidence="4" id="KW-1185">Reference proteome</keyword>
<dbReference type="PROSITE" id="PS50846">
    <property type="entry name" value="HMA_2"/>
    <property type="match status" value="1"/>
</dbReference>
<gene>
    <name evidence="3" type="ORF">SK069_04060</name>
</gene>
<name>A0ABU4VG29_9ACTN</name>
<proteinExistence type="predicted"/>
<dbReference type="PROSITE" id="PS01047">
    <property type="entry name" value="HMA_1"/>
    <property type="match status" value="1"/>
</dbReference>
<protein>
    <submittedName>
        <fullName evidence="3">Cation transporter</fullName>
    </submittedName>
</protein>
<dbReference type="RefSeq" id="WP_319952902.1">
    <property type="nucleotide sequence ID" value="NZ_JAXAVX010000001.1"/>
</dbReference>
<comment type="caution">
    <text evidence="3">The sequence shown here is derived from an EMBL/GenBank/DDBJ whole genome shotgun (WGS) entry which is preliminary data.</text>
</comment>
<keyword evidence="1" id="KW-0479">Metal-binding</keyword>
<dbReference type="InterPro" id="IPR017969">
    <property type="entry name" value="Heavy-metal-associated_CS"/>
</dbReference>
<evidence type="ECO:0000256" key="1">
    <source>
        <dbReference type="ARBA" id="ARBA00022723"/>
    </source>
</evidence>
<dbReference type="CDD" id="cd00371">
    <property type="entry name" value="HMA"/>
    <property type="match status" value="1"/>
</dbReference>
<dbReference type="InterPro" id="IPR036163">
    <property type="entry name" value="HMA_dom_sf"/>
</dbReference>
<evidence type="ECO:0000313" key="4">
    <source>
        <dbReference type="Proteomes" id="UP001277761"/>
    </source>
</evidence>
<dbReference type="Pfam" id="PF00403">
    <property type="entry name" value="HMA"/>
    <property type="match status" value="1"/>
</dbReference>
<accession>A0ABU4VG29</accession>
<reference evidence="3 4" key="1">
    <citation type="submission" date="2023-11" db="EMBL/GenBank/DDBJ databases">
        <authorList>
            <person name="Xu M."/>
            <person name="Jiang T."/>
        </authorList>
    </citation>
    <scope>NUCLEOTIDE SEQUENCE [LARGE SCALE GENOMIC DNA]</scope>
    <source>
        <strain evidence="3 4">SD</strain>
    </source>
</reference>
<feature type="domain" description="HMA" evidence="2">
    <location>
        <begin position="3"/>
        <end position="66"/>
    </location>
</feature>
<dbReference type="Proteomes" id="UP001277761">
    <property type="component" value="Unassembled WGS sequence"/>
</dbReference>